<accession>A0A3B1DY99</accession>
<gene>
    <name evidence="2" type="ORF">MNBD_PLANCTO03-641</name>
</gene>
<organism evidence="2">
    <name type="scientific">hydrothermal vent metagenome</name>
    <dbReference type="NCBI Taxonomy" id="652676"/>
    <lineage>
        <taxon>unclassified sequences</taxon>
        <taxon>metagenomes</taxon>
        <taxon>ecological metagenomes</taxon>
    </lineage>
</organism>
<reference evidence="2" key="1">
    <citation type="submission" date="2018-06" db="EMBL/GenBank/DDBJ databases">
        <authorList>
            <person name="Zhirakovskaya E."/>
        </authorList>
    </citation>
    <scope>NUCLEOTIDE SEQUENCE</scope>
</reference>
<keyword evidence="1" id="KW-0812">Transmembrane</keyword>
<keyword evidence="1" id="KW-1133">Transmembrane helix</keyword>
<feature type="transmembrane region" description="Helical" evidence="1">
    <location>
        <begin position="132"/>
        <end position="156"/>
    </location>
</feature>
<feature type="transmembrane region" description="Helical" evidence="1">
    <location>
        <begin position="108"/>
        <end position="126"/>
    </location>
</feature>
<evidence type="ECO:0000313" key="2">
    <source>
        <dbReference type="EMBL" id="VAX42163.1"/>
    </source>
</evidence>
<protein>
    <submittedName>
        <fullName evidence="2">Uncharacterized protein</fullName>
    </submittedName>
</protein>
<feature type="transmembrane region" description="Helical" evidence="1">
    <location>
        <begin position="49"/>
        <end position="70"/>
    </location>
</feature>
<evidence type="ECO:0000256" key="1">
    <source>
        <dbReference type="SAM" id="Phobius"/>
    </source>
</evidence>
<sequence>MPQRLFDLYQRKRIININANILAAGLLAVVLAKYPVVLIGRLIGEEHLLLITLAAGGVDMVIDVCLYYAFHWVANHWTPPWKTLPTPGQIGPTRSFFREASLIQFERAILSPLYYSIAMGSMYALQHRGWSHGWAFFVAFASGLVVTRAVHTVWGIRTGRFLDSR</sequence>
<name>A0A3B1DY99_9ZZZZ</name>
<feature type="transmembrane region" description="Helical" evidence="1">
    <location>
        <begin position="21"/>
        <end position="43"/>
    </location>
</feature>
<keyword evidence="1" id="KW-0472">Membrane</keyword>
<dbReference type="EMBL" id="UOGK01000652">
    <property type="protein sequence ID" value="VAX42163.1"/>
    <property type="molecule type" value="Genomic_DNA"/>
</dbReference>
<proteinExistence type="predicted"/>
<dbReference type="AlphaFoldDB" id="A0A3B1DY99"/>